<dbReference type="GeneTree" id="ENSGT00940000153094"/>
<dbReference type="InterPro" id="IPR050150">
    <property type="entry name" value="IgV_Light_Chain"/>
</dbReference>
<dbReference type="InterPro" id="IPR007110">
    <property type="entry name" value="Ig-like_dom"/>
</dbReference>
<dbReference type="OrthoDB" id="9519958at2759"/>
<evidence type="ECO:0000259" key="1">
    <source>
        <dbReference type="PROSITE" id="PS50835"/>
    </source>
</evidence>
<name>A0A8C5MBF7_9ANUR</name>
<evidence type="ECO:0000313" key="3">
    <source>
        <dbReference type="Proteomes" id="UP000694569"/>
    </source>
</evidence>
<dbReference type="InterPro" id="IPR003599">
    <property type="entry name" value="Ig_sub"/>
</dbReference>
<dbReference type="FunFam" id="2.60.40.10:FF:001230">
    <property type="entry name" value="Immunoglobulin kappa variable 8-16"/>
    <property type="match status" value="1"/>
</dbReference>
<dbReference type="PROSITE" id="PS50835">
    <property type="entry name" value="IG_LIKE"/>
    <property type="match status" value="1"/>
</dbReference>
<reference evidence="2" key="2">
    <citation type="submission" date="2025-09" db="UniProtKB">
        <authorList>
            <consortium name="Ensembl"/>
        </authorList>
    </citation>
    <scope>IDENTIFICATION</scope>
</reference>
<sequence length="135" mass="15195">LRNNRNDHYFLLHPSGSCGDIVMTQTPGSVTVSPGDTVVMLCKSSISLYYSGDGKSRLHWHQQKPGQTPKLLFDYVNSRHTGTPERFSGSGSGTDFTLTITRILAEDAAVYYCRQSWDFPITVIQSRTKTFFFCF</sequence>
<evidence type="ECO:0000313" key="2">
    <source>
        <dbReference type="Ensembl" id="ENSLLEP00000012244.1"/>
    </source>
</evidence>
<feature type="domain" description="Ig-like" evidence="1">
    <location>
        <begin position="21"/>
        <end position="114"/>
    </location>
</feature>
<dbReference type="Proteomes" id="UP000694569">
    <property type="component" value="Unplaced"/>
</dbReference>
<dbReference type="Pfam" id="PF07686">
    <property type="entry name" value="V-set"/>
    <property type="match status" value="1"/>
</dbReference>
<dbReference type="PANTHER" id="PTHR23267">
    <property type="entry name" value="IMMUNOGLOBULIN LIGHT CHAIN"/>
    <property type="match status" value="1"/>
</dbReference>
<keyword evidence="3" id="KW-1185">Reference proteome</keyword>
<dbReference type="InterPro" id="IPR013783">
    <property type="entry name" value="Ig-like_fold"/>
</dbReference>
<dbReference type="SUPFAM" id="SSF48726">
    <property type="entry name" value="Immunoglobulin"/>
    <property type="match status" value="1"/>
</dbReference>
<dbReference type="InterPro" id="IPR036179">
    <property type="entry name" value="Ig-like_dom_sf"/>
</dbReference>
<dbReference type="AlphaFoldDB" id="A0A8C5MBF7"/>
<dbReference type="Ensembl" id="ENSLLET00000012726.1">
    <property type="protein sequence ID" value="ENSLLEP00000012244.1"/>
    <property type="gene ID" value="ENSLLEG00000007760.1"/>
</dbReference>
<dbReference type="SMART" id="SM00409">
    <property type="entry name" value="IG"/>
    <property type="match status" value="1"/>
</dbReference>
<reference evidence="2" key="1">
    <citation type="submission" date="2025-08" db="UniProtKB">
        <authorList>
            <consortium name="Ensembl"/>
        </authorList>
    </citation>
    <scope>IDENTIFICATION</scope>
</reference>
<dbReference type="SMART" id="SM00406">
    <property type="entry name" value="IGv"/>
    <property type="match status" value="1"/>
</dbReference>
<protein>
    <recommendedName>
        <fullName evidence="1">Ig-like domain-containing protein</fullName>
    </recommendedName>
</protein>
<dbReference type="Gene3D" id="2.60.40.10">
    <property type="entry name" value="Immunoglobulins"/>
    <property type="match status" value="1"/>
</dbReference>
<organism evidence="2 3">
    <name type="scientific">Leptobrachium leishanense</name>
    <name type="common">Leishan spiny toad</name>
    <dbReference type="NCBI Taxonomy" id="445787"/>
    <lineage>
        <taxon>Eukaryota</taxon>
        <taxon>Metazoa</taxon>
        <taxon>Chordata</taxon>
        <taxon>Craniata</taxon>
        <taxon>Vertebrata</taxon>
        <taxon>Euteleostomi</taxon>
        <taxon>Amphibia</taxon>
        <taxon>Batrachia</taxon>
        <taxon>Anura</taxon>
        <taxon>Pelobatoidea</taxon>
        <taxon>Megophryidae</taxon>
        <taxon>Leptobrachium</taxon>
    </lineage>
</organism>
<accession>A0A8C5MBF7</accession>
<proteinExistence type="predicted"/>
<dbReference type="InterPro" id="IPR013106">
    <property type="entry name" value="Ig_V-set"/>
</dbReference>